<keyword evidence="1" id="KW-0732">Signal</keyword>
<dbReference type="Proteomes" id="UP000254437">
    <property type="component" value="Unassembled WGS sequence"/>
</dbReference>
<gene>
    <name evidence="2" type="ORF">NCTC10359_00849</name>
</gene>
<name>A0A378T758_MORLA</name>
<sequence>MKKYLLGACLLFSTQVFAYTGATADFTKLVFNGAMAESVVESFNGVDVKKQQCVSDILKPILDELAVKHIDGFLTENERQLMDNFFDTPLGQEMFKELRAGNGDFIRFINLDEYDKADYAQYMTVFAKYNDGGDIGKTLFANDELLRAMFESVPKCNLLNLREQASERAEKEDMPRKVQ</sequence>
<evidence type="ECO:0008006" key="4">
    <source>
        <dbReference type="Google" id="ProtNLM"/>
    </source>
</evidence>
<accession>A0A378T758</accession>
<proteinExistence type="predicted"/>
<feature type="signal peptide" evidence="1">
    <location>
        <begin position="1"/>
        <end position="18"/>
    </location>
</feature>
<evidence type="ECO:0000313" key="2">
    <source>
        <dbReference type="EMBL" id="STZ56244.1"/>
    </source>
</evidence>
<evidence type="ECO:0000256" key="1">
    <source>
        <dbReference type="SAM" id="SignalP"/>
    </source>
</evidence>
<evidence type="ECO:0000313" key="3">
    <source>
        <dbReference type="Proteomes" id="UP000254437"/>
    </source>
</evidence>
<protein>
    <recommendedName>
        <fullName evidence="4">DUF2059 domain-containing protein</fullName>
    </recommendedName>
</protein>
<dbReference type="EMBL" id="UGQU01000001">
    <property type="protein sequence ID" value="STZ56244.1"/>
    <property type="molecule type" value="Genomic_DNA"/>
</dbReference>
<reference evidence="2 3" key="1">
    <citation type="submission" date="2018-06" db="EMBL/GenBank/DDBJ databases">
        <authorList>
            <consortium name="Pathogen Informatics"/>
            <person name="Doyle S."/>
        </authorList>
    </citation>
    <scope>NUCLEOTIDE SEQUENCE [LARGE SCALE GENOMIC DNA]</scope>
    <source>
        <strain evidence="2 3">NCTC10359</strain>
    </source>
</reference>
<feature type="chain" id="PRO_5016970159" description="DUF2059 domain-containing protein" evidence="1">
    <location>
        <begin position="19"/>
        <end position="179"/>
    </location>
</feature>
<organism evidence="2 3">
    <name type="scientific">Moraxella lacunata</name>
    <dbReference type="NCBI Taxonomy" id="477"/>
    <lineage>
        <taxon>Bacteria</taxon>
        <taxon>Pseudomonadati</taxon>
        <taxon>Pseudomonadota</taxon>
        <taxon>Gammaproteobacteria</taxon>
        <taxon>Moraxellales</taxon>
        <taxon>Moraxellaceae</taxon>
        <taxon>Moraxella</taxon>
    </lineage>
</organism>
<dbReference type="AlphaFoldDB" id="A0A378T758"/>